<feature type="binding site" evidence="9">
    <location>
        <position position="306"/>
    </location>
    <ligand>
        <name>substrate</name>
    </ligand>
</feature>
<evidence type="ECO:0000256" key="8">
    <source>
        <dbReference type="PIRSR" id="PIRSR500134-1"/>
    </source>
</evidence>
<dbReference type="PANTHER" id="PTHR43750:SF2">
    <property type="entry name" value="UDP-GLUCOSE 6-DEHYDROGENASE"/>
    <property type="match status" value="1"/>
</dbReference>
<dbReference type="SUPFAM" id="SSF48179">
    <property type="entry name" value="6-phosphogluconate dehydrogenase C-terminal domain-like"/>
    <property type="match status" value="1"/>
</dbReference>
<dbReference type="GO" id="GO:0000271">
    <property type="term" value="P:polysaccharide biosynthetic process"/>
    <property type="evidence" value="ECO:0007669"/>
    <property type="project" value="InterPro"/>
</dbReference>
<evidence type="ECO:0000256" key="5">
    <source>
        <dbReference type="ARBA" id="ARBA00023027"/>
    </source>
</evidence>
<feature type="binding site" evidence="9">
    <location>
        <position position="388"/>
    </location>
    <ligand>
        <name>substrate</name>
    </ligand>
</feature>
<dbReference type="InterPro" id="IPR017476">
    <property type="entry name" value="UDP-Glc/GDP-Man"/>
</dbReference>
<dbReference type="Gene3D" id="3.40.50.720">
    <property type="entry name" value="NAD(P)-binding Rossmann-like Domain"/>
    <property type="match status" value="2"/>
</dbReference>
<keyword evidence="4 7" id="KW-0560">Oxidoreductase</keyword>
<feature type="binding site" evidence="9">
    <location>
        <begin position="242"/>
        <end position="246"/>
    </location>
    <ligand>
        <name>substrate</name>
    </ligand>
</feature>
<dbReference type="InterPro" id="IPR001732">
    <property type="entry name" value="UDP-Glc/GDP-Man_DH_N"/>
</dbReference>
<dbReference type="Pfam" id="PF03720">
    <property type="entry name" value="UDPG_MGDP_dh_C"/>
    <property type="match status" value="1"/>
</dbReference>
<evidence type="ECO:0000256" key="9">
    <source>
        <dbReference type="PIRSR" id="PIRSR500134-2"/>
    </source>
</evidence>
<dbReference type="GO" id="GO:0003979">
    <property type="term" value="F:UDP-glucose 6-dehydrogenase activity"/>
    <property type="evidence" value="ECO:0007669"/>
    <property type="project" value="UniProtKB-EC"/>
</dbReference>
<comment type="catalytic activity">
    <reaction evidence="6 7">
        <text>UDP-alpha-D-glucose + 2 NAD(+) + H2O = UDP-alpha-D-glucuronate + 2 NADH + 3 H(+)</text>
        <dbReference type="Rhea" id="RHEA:23596"/>
        <dbReference type="ChEBI" id="CHEBI:15377"/>
        <dbReference type="ChEBI" id="CHEBI:15378"/>
        <dbReference type="ChEBI" id="CHEBI:57540"/>
        <dbReference type="ChEBI" id="CHEBI:57945"/>
        <dbReference type="ChEBI" id="CHEBI:58052"/>
        <dbReference type="ChEBI" id="CHEBI:58885"/>
        <dbReference type="EC" id="1.1.1.22"/>
    </reaction>
</comment>
<dbReference type="EC" id="1.1.1.22" evidence="3 7"/>
<dbReference type="EMBL" id="JAJHVV010000001">
    <property type="protein sequence ID" value="MCK6262124.1"/>
    <property type="molecule type" value="Genomic_DNA"/>
</dbReference>
<gene>
    <name evidence="12" type="ORF">KP803_02410</name>
</gene>
<evidence type="ECO:0000256" key="7">
    <source>
        <dbReference type="PIRNR" id="PIRNR000124"/>
    </source>
</evidence>
<evidence type="ECO:0000313" key="13">
    <source>
        <dbReference type="Proteomes" id="UP001139559"/>
    </source>
</evidence>
<dbReference type="PIRSF" id="PIRSF000124">
    <property type="entry name" value="UDPglc_GDPman_dh"/>
    <property type="match status" value="1"/>
</dbReference>
<comment type="similarity">
    <text evidence="2 7">Belongs to the UDP-glucose/GDP-mannose dehydrogenase family.</text>
</comment>
<feature type="binding site" evidence="10">
    <location>
        <position position="256"/>
    </location>
    <ligand>
        <name>NAD(+)</name>
        <dbReference type="ChEBI" id="CHEBI:57540"/>
    </ligand>
</feature>
<evidence type="ECO:0000256" key="4">
    <source>
        <dbReference type="ARBA" id="ARBA00023002"/>
    </source>
</evidence>
<feature type="binding site" evidence="10">
    <location>
        <position position="118"/>
    </location>
    <ligand>
        <name>NAD(+)</name>
        <dbReference type="ChEBI" id="CHEBI:57540"/>
    </ligand>
</feature>
<dbReference type="AlphaFoldDB" id="A0A9X1XFQ1"/>
<dbReference type="RefSeq" id="WP_248007228.1">
    <property type="nucleotide sequence ID" value="NZ_JAJHVV010000001.1"/>
</dbReference>
<evidence type="ECO:0000256" key="3">
    <source>
        <dbReference type="ARBA" id="ARBA00012954"/>
    </source>
</evidence>
<feature type="binding site" evidence="9">
    <location>
        <position position="197"/>
    </location>
    <ligand>
        <name>substrate</name>
    </ligand>
</feature>
<dbReference type="Proteomes" id="UP001139559">
    <property type="component" value="Unassembled WGS sequence"/>
</dbReference>
<feature type="binding site" evidence="10">
    <location>
        <position position="83"/>
    </location>
    <ligand>
        <name>NAD(+)</name>
        <dbReference type="ChEBI" id="CHEBI:57540"/>
    </ligand>
</feature>
<feature type="binding site" evidence="10">
    <location>
        <position position="145"/>
    </location>
    <ligand>
        <name>NAD(+)</name>
        <dbReference type="ChEBI" id="CHEBI:57540"/>
    </ligand>
</feature>
<dbReference type="SUPFAM" id="SSF52413">
    <property type="entry name" value="UDP-glucose/GDP-mannose dehydrogenase C-terminal domain"/>
    <property type="match status" value="1"/>
</dbReference>
<dbReference type="PANTHER" id="PTHR43750">
    <property type="entry name" value="UDP-GLUCOSE 6-DEHYDROGENASE TUAD"/>
    <property type="match status" value="1"/>
</dbReference>
<dbReference type="InterPro" id="IPR028357">
    <property type="entry name" value="UDPglc_DH_bac"/>
</dbReference>
<dbReference type="InterPro" id="IPR013328">
    <property type="entry name" value="6PGD_dom2"/>
</dbReference>
<dbReference type="InterPro" id="IPR014027">
    <property type="entry name" value="UDP-Glc/GDP-Man_DH_C"/>
</dbReference>
<evidence type="ECO:0000259" key="11">
    <source>
        <dbReference type="SMART" id="SM00984"/>
    </source>
</evidence>
<keyword evidence="5 7" id="KW-0520">NAD</keyword>
<dbReference type="SMART" id="SM00984">
    <property type="entry name" value="UDPG_MGDP_dh_C"/>
    <property type="match status" value="1"/>
</dbReference>
<feature type="binding site" evidence="9">
    <location>
        <position position="307"/>
    </location>
    <ligand>
        <name>substrate</name>
    </ligand>
</feature>
<feature type="binding site" evidence="10">
    <location>
        <position position="34"/>
    </location>
    <ligand>
        <name>NAD(+)</name>
        <dbReference type="ChEBI" id="CHEBI:57540"/>
    </ligand>
</feature>
<evidence type="ECO:0000256" key="6">
    <source>
        <dbReference type="ARBA" id="ARBA00047473"/>
    </source>
</evidence>
<dbReference type="InterPro" id="IPR014026">
    <property type="entry name" value="UDP-Glc/GDP-Man_DH_dimer"/>
</dbReference>
<dbReference type="PIRSF" id="PIRSF500134">
    <property type="entry name" value="UDPglc_DH_bac"/>
    <property type="match status" value="1"/>
</dbReference>
<evidence type="ECO:0000313" key="12">
    <source>
        <dbReference type="EMBL" id="MCK6262124.1"/>
    </source>
</evidence>
<dbReference type="SUPFAM" id="SSF51735">
    <property type="entry name" value="NAD(P)-binding Rossmann-fold domains"/>
    <property type="match status" value="1"/>
</dbReference>
<evidence type="ECO:0000256" key="2">
    <source>
        <dbReference type="ARBA" id="ARBA00006601"/>
    </source>
</evidence>
<dbReference type="InterPro" id="IPR036220">
    <property type="entry name" value="UDP-Glc/GDP-Man_DH_C_sf"/>
</dbReference>
<accession>A0A9X1XFQ1</accession>
<sequence length="388" mass="43171">MKITVVGIGYVGLANAILFAQHNPVVLLDIDEQKVQLVNQKSSPIDDPDINYFLSHKCLDMTATTNAAEAYLNAEMVIVATPTDYDPNSCKFDTAVVEAVIEEAIALSPQTAVIIKSTVPVNFTQSLRNRFQHRNIIFSPEFLREGKALFDCLNPSRVIVGDDSDVAVKFGELVLQGSERKSMKIQYTGSSEAESIKLFANTFLAMRVAFFNELDTYAELDGLNSKEIIDGVCSDPRIGGHYNNPSFGYGGYCLPKDTKQLSTNFQNIPSKLIHAIVEANSIRKDHIATVIRERNPKIVGIYRLIMKVGSDNFRSSSTLGVIERLKSMGLEVIIYEPVLQRSTFNNDLVISDLHQFKQAADVILANRMTDELIDILDKVYSRDIFSSD</sequence>
<feature type="binding site" evidence="10">
    <location>
        <position position="314"/>
    </location>
    <ligand>
        <name>NAD(+)</name>
        <dbReference type="ChEBI" id="CHEBI:57540"/>
    </ligand>
</feature>
<dbReference type="NCBIfam" id="TIGR03026">
    <property type="entry name" value="NDP-sugDHase"/>
    <property type="match status" value="1"/>
</dbReference>
<feature type="binding site" evidence="10">
    <location>
        <position position="29"/>
    </location>
    <ligand>
        <name>NAD(+)</name>
        <dbReference type="ChEBI" id="CHEBI:57540"/>
    </ligand>
</feature>
<reference evidence="12" key="1">
    <citation type="submission" date="2021-11" db="EMBL/GenBank/DDBJ databases">
        <title>Vibrio ZSDE26 sp. nov. and Vibrio ZSDZ34 sp. nov., isolated from coastal seawater in Qingdao.</title>
        <authorList>
            <person name="Zhang P."/>
        </authorList>
    </citation>
    <scope>NUCLEOTIDE SEQUENCE</scope>
    <source>
        <strain evidence="12">ZSDE26</strain>
    </source>
</reference>
<dbReference type="InterPro" id="IPR036291">
    <property type="entry name" value="NAD(P)-bd_dom_sf"/>
</dbReference>
<feature type="active site" description="Nucleophile" evidence="8">
    <location>
        <position position="253"/>
    </location>
</feature>
<comment type="pathway">
    <text evidence="1">Nucleotide-sugar biosynthesis; UDP-alpha-D-glucuronate biosynthesis; UDP-alpha-D-glucuronate from UDP-alpha-D-glucose: step 1/1.</text>
</comment>
<dbReference type="GO" id="GO:0051287">
    <property type="term" value="F:NAD binding"/>
    <property type="evidence" value="ECO:0007669"/>
    <property type="project" value="InterPro"/>
</dbReference>
<feature type="binding site" evidence="9">
    <location>
        <position position="250"/>
    </location>
    <ligand>
        <name>substrate</name>
    </ligand>
</feature>
<dbReference type="Pfam" id="PF03721">
    <property type="entry name" value="UDPG_MGDP_dh_N"/>
    <property type="match status" value="1"/>
</dbReference>
<dbReference type="InterPro" id="IPR008927">
    <property type="entry name" value="6-PGluconate_DH-like_C_sf"/>
</dbReference>
<evidence type="ECO:0000256" key="10">
    <source>
        <dbReference type="PIRSR" id="PIRSR500134-3"/>
    </source>
</evidence>
<comment type="caution">
    <text evidence="12">The sequence shown here is derived from an EMBL/GenBank/DDBJ whole genome shotgun (WGS) entry which is preliminary data.</text>
</comment>
<organism evidence="12 13">
    <name type="scientific">Vibrio amylolyticus</name>
    <dbReference type="NCBI Taxonomy" id="2847292"/>
    <lineage>
        <taxon>Bacteria</taxon>
        <taxon>Pseudomonadati</taxon>
        <taxon>Pseudomonadota</taxon>
        <taxon>Gammaproteobacteria</taxon>
        <taxon>Vibrionales</taxon>
        <taxon>Vibrionaceae</taxon>
        <taxon>Vibrio</taxon>
    </lineage>
</organism>
<dbReference type="Gene3D" id="1.10.1040.10">
    <property type="entry name" value="N-(1-d-carboxylethyl)-l-norvaline Dehydrogenase, domain 2"/>
    <property type="match status" value="1"/>
</dbReference>
<proteinExistence type="inferred from homology"/>
<evidence type="ECO:0000256" key="1">
    <source>
        <dbReference type="ARBA" id="ARBA00004701"/>
    </source>
</evidence>
<feature type="binding site" evidence="9">
    <location>
        <begin position="142"/>
        <end position="145"/>
    </location>
    <ligand>
        <name>substrate</name>
    </ligand>
</feature>
<name>A0A9X1XFQ1_9VIBR</name>
<feature type="domain" description="UDP-glucose/GDP-mannose dehydrogenase C-terminal" evidence="11">
    <location>
        <begin position="300"/>
        <end position="387"/>
    </location>
</feature>
<dbReference type="Pfam" id="PF00984">
    <property type="entry name" value="UDPG_MGDP_dh"/>
    <property type="match status" value="1"/>
</dbReference>
<keyword evidence="13" id="KW-1185">Reference proteome</keyword>
<protein>
    <recommendedName>
        <fullName evidence="3 7">UDP-glucose 6-dehydrogenase</fullName>
        <ecNumber evidence="3 7">1.1.1.22</ecNumber>
    </recommendedName>
</protein>